<name>U2F2S1_9EURY</name>
<sequence length="213" mass="23567">MVRVAVLINELSSTSIPLEIAVKVHRTTNVEVLIISYFDMPGDDIDPDIEELQLPVLRLGADSRIDLSALSRIREVCKNDDVSILHTHHNSTGSLARLAIFGTGTQVVNTEHNDHRFFTTLQKTANSATYKIIDYNVSNSQSTKDSFAWYERLLLNGLLNGVEQRVIYNGIDKERIDSASRPSVDLPDGPNITIVGSITEQRTMNGSACLQDG</sequence>
<feature type="domain" description="Glycosyltransferase subfamily 4-like N-terminal" evidence="1">
    <location>
        <begin position="29"/>
        <end position="175"/>
    </location>
</feature>
<dbReference type="Proteomes" id="UP000003861">
    <property type="component" value="Unassembled WGS sequence"/>
</dbReference>
<dbReference type="EMBL" id="AFNT02000062">
    <property type="protein sequence ID" value="ERJ04685.1"/>
    <property type="molecule type" value="Genomic_DNA"/>
</dbReference>
<dbReference type="RefSeq" id="WP_021029772.1">
    <property type="nucleotide sequence ID" value="NZ_AFNT02000062.1"/>
</dbReference>
<reference evidence="2 3" key="2">
    <citation type="journal article" date="2013" name="PLoS ONE">
        <title>INDIGO - INtegrated Data Warehouse of MIcrobial GenOmes with Examples from the Red Sea Extremophiles.</title>
        <authorList>
            <person name="Alam I."/>
            <person name="Antunes A."/>
            <person name="Kamau A.A."/>
            <person name="Ba Alawi W."/>
            <person name="Kalkatawi M."/>
            <person name="Stingl U."/>
            <person name="Bajic V.B."/>
        </authorList>
    </citation>
    <scope>NUCLEOTIDE SEQUENCE [LARGE SCALE GENOMIC DNA]</scope>
    <source>
        <strain evidence="2 3">SARL4B</strain>
    </source>
</reference>
<gene>
    <name evidence="2" type="ORF">HLRTI_003330</name>
</gene>
<accession>U2F2S1</accession>
<keyword evidence="2" id="KW-0808">Transferase</keyword>
<dbReference type="Pfam" id="PF13439">
    <property type="entry name" value="Glyco_transf_4"/>
    <property type="match status" value="1"/>
</dbReference>
<protein>
    <submittedName>
        <fullName evidence="2">Group 1 glycosyl transferase protein</fullName>
    </submittedName>
</protein>
<evidence type="ECO:0000259" key="1">
    <source>
        <dbReference type="Pfam" id="PF13439"/>
    </source>
</evidence>
<evidence type="ECO:0000313" key="2">
    <source>
        <dbReference type="EMBL" id="ERJ04685.1"/>
    </source>
</evidence>
<evidence type="ECO:0000313" key="3">
    <source>
        <dbReference type="Proteomes" id="UP000003861"/>
    </source>
</evidence>
<proteinExistence type="predicted"/>
<comment type="caution">
    <text evidence="2">The sequence shown here is derived from an EMBL/GenBank/DDBJ whole genome shotgun (WGS) entry which is preliminary data.</text>
</comment>
<dbReference type="SUPFAM" id="SSF53756">
    <property type="entry name" value="UDP-Glycosyltransferase/glycogen phosphorylase"/>
    <property type="match status" value="1"/>
</dbReference>
<organism evidence="2 3">
    <name type="scientific">Halorhabdus tiamatea SARL4B</name>
    <dbReference type="NCBI Taxonomy" id="1033806"/>
    <lineage>
        <taxon>Archaea</taxon>
        <taxon>Methanobacteriati</taxon>
        <taxon>Methanobacteriota</taxon>
        <taxon>Stenosarchaea group</taxon>
        <taxon>Halobacteria</taxon>
        <taxon>Halobacteriales</taxon>
        <taxon>Haloarculaceae</taxon>
        <taxon>Halorhabdus</taxon>
    </lineage>
</organism>
<reference evidence="2 3" key="1">
    <citation type="journal article" date="2011" name="J. Bacteriol.">
        <title>Genome sequence of Halorhabdus tiamatea, the first archaeon isolated from a deep-sea anoxic brine lake.</title>
        <authorList>
            <person name="Antunes A."/>
            <person name="Alam I."/>
            <person name="Bajic V.B."/>
            <person name="Stingl U."/>
        </authorList>
    </citation>
    <scope>NUCLEOTIDE SEQUENCE [LARGE SCALE GENOMIC DNA]</scope>
    <source>
        <strain evidence="2 3">SARL4B</strain>
    </source>
</reference>
<dbReference type="Gene3D" id="3.40.50.2000">
    <property type="entry name" value="Glycogen Phosphorylase B"/>
    <property type="match status" value="1"/>
</dbReference>
<dbReference type="InterPro" id="IPR028098">
    <property type="entry name" value="Glyco_trans_4-like_N"/>
</dbReference>
<dbReference type="AlphaFoldDB" id="U2F2S1"/>
<dbReference type="GO" id="GO:0016740">
    <property type="term" value="F:transferase activity"/>
    <property type="evidence" value="ECO:0007669"/>
    <property type="project" value="UniProtKB-KW"/>
</dbReference>